<evidence type="ECO:0000256" key="1">
    <source>
        <dbReference type="SAM" id="Phobius"/>
    </source>
</evidence>
<dbReference type="Proteomes" id="UP000309561">
    <property type="component" value="Unassembled WGS sequence"/>
</dbReference>
<feature type="transmembrane region" description="Helical" evidence="1">
    <location>
        <begin position="34"/>
        <end position="55"/>
    </location>
</feature>
<comment type="caution">
    <text evidence="2">The sequence shown here is derived from an EMBL/GenBank/DDBJ whole genome shotgun (WGS) entry which is preliminary data.</text>
</comment>
<proteinExistence type="predicted"/>
<evidence type="ECO:0000313" key="3">
    <source>
        <dbReference type="Proteomes" id="UP000309561"/>
    </source>
</evidence>
<dbReference type="EMBL" id="SZPX01000006">
    <property type="protein sequence ID" value="TKI68960.1"/>
    <property type="molecule type" value="Genomic_DNA"/>
</dbReference>
<gene>
    <name evidence="2" type="ORF">FCU45_08340</name>
</gene>
<dbReference type="AlphaFoldDB" id="A0A4U2Z685"/>
<keyword evidence="1" id="KW-0812">Transmembrane</keyword>
<organism evidence="2 3">
    <name type="scientific">Sulfurimonas crateris</name>
    <dbReference type="NCBI Taxonomy" id="2574727"/>
    <lineage>
        <taxon>Bacteria</taxon>
        <taxon>Pseudomonadati</taxon>
        <taxon>Campylobacterota</taxon>
        <taxon>Epsilonproteobacteria</taxon>
        <taxon>Campylobacterales</taxon>
        <taxon>Sulfurimonadaceae</taxon>
        <taxon>Sulfurimonas</taxon>
    </lineage>
</organism>
<sequence>MGLLSEGYIKIENDTQLAYYEHVLENLAAKEVSALFILNNIVAIIALLLSIGAMMTSFTQNENLHSWYVQAPIIVVLLVVLYYGVYAEYTHRKEKRELPKMIAIVQNAIECYKKNKGKQMKIQMQINCEFDLCEIKSNLENKKQFLNNEIVLDYVKKHLLEDSINSAEFIKTSTGEKGNKGFLNQQISEFEKKFSI</sequence>
<reference evidence="2 3" key="1">
    <citation type="submission" date="2019-04" db="EMBL/GenBank/DDBJ databases">
        <title>Sulfurimonas crateris sp. nov. a facultative anaerobic sulfur-oxidizing chemolithautotrophic bacterium isolated from a terrestrial mud vulcano.</title>
        <authorList>
            <person name="Ratnikova N.M."/>
            <person name="Slobodkin A.I."/>
            <person name="Merkel A.Y."/>
            <person name="Novikov A."/>
            <person name="Bonch-Osmolovskaya E.A."/>
            <person name="Slobodkina G.B."/>
        </authorList>
    </citation>
    <scope>NUCLEOTIDE SEQUENCE [LARGE SCALE GENOMIC DNA]</scope>
    <source>
        <strain evidence="2 3">SN118</strain>
    </source>
</reference>
<dbReference type="RefSeq" id="WP_137014215.1">
    <property type="nucleotide sequence ID" value="NZ_SZPX01000006.1"/>
</dbReference>
<keyword evidence="1" id="KW-0472">Membrane</keyword>
<evidence type="ECO:0000313" key="2">
    <source>
        <dbReference type="EMBL" id="TKI68960.1"/>
    </source>
</evidence>
<accession>A0A4U2Z685</accession>
<feature type="transmembrane region" description="Helical" evidence="1">
    <location>
        <begin position="67"/>
        <end position="86"/>
    </location>
</feature>
<dbReference type="SUPFAM" id="SSF81665">
    <property type="entry name" value="Calcium ATPase, transmembrane domain M"/>
    <property type="match status" value="1"/>
</dbReference>
<keyword evidence="1" id="KW-1133">Transmembrane helix</keyword>
<keyword evidence="3" id="KW-1185">Reference proteome</keyword>
<protein>
    <submittedName>
        <fullName evidence="2">Uncharacterized protein</fullName>
    </submittedName>
</protein>
<name>A0A4U2Z685_9BACT</name>
<dbReference type="InterPro" id="IPR023298">
    <property type="entry name" value="ATPase_P-typ_TM_dom_sf"/>
</dbReference>